<dbReference type="InterPro" id="IPR032781">
    <property type="entry name" value="ABC_tran_Xtn"/>
</dbReference>
<evidence type="ECO:0000256" key="2">
    <source>
        <dbReference type="ARBA" id="ARBA00022741"/>
    </source>
</evidence>
<feature type="region of interest" description="Disordered" evidence="5">
    <location>
        <begin position="535"/>
        <end position="561"/>
    </location>
</feature>
<dbReference type="InterPro" id="IPR027417">
    <property type="entry name" value="P-loop_NTPase"/>
</dbReference>
<dbReference type="InterPro" id="IPR003439">
    <property type="entry name" value="ABC_transporter-like_ATP-bd"/>
</dbReference>
<keyword evidence="2" id="KW-0547">Nucleotide-binding</keyword>
<name>A0A2A6RPH5_9CHLR</name>
<dbReference type="PANTHER" id="PTHR42855:SF1">
    <property type="entry name" value="ABC TRANSPORTER DOMAIN-CONTAINING PROTEIN"/>
    <property type="match status" value="1"/>
</dbReference>
<dbReference type="Proteomes" id="UP000220527">
    <property type="component" value="Unassembled WGS sequence"/>
</dbReference>
<dbReference type="GO" id="GO:0016887">
    <property type="term" value="F:ATP hydrolysis activity"/>
    <property type="evidence" value="ECO:0007669"/>
    <property type="project" value="InterPro"/>
</dbReference>
<dbReference type="OrthoDB" id="9801441at2"/>
<keyword evidence="3" id="KW-0067">ATP-binding</keyword>
<dbReference type="AlphaFoldDB" id="A0A2A6RPH5"/>
<dbReference type="SMART" id="SM00382">
    <property type="entry name" value="AAA"/>
    <property type="match status" value="2"/>
</dbReference>
<dbReference type="InterPro" id="IPR003593">
    <property type="entry name" value="AAA+_ATPase"/>
</dbReference>
<keyword evidence="1" id="KW-0677">Repeat</keyword>
<organism evidence="7 8">
    <name type="scientific">Candidatus Viridilinea mediisalina</name>
    <dbReference type="NCBI Taxonomy" id="2024553"/>
    <lineage>
        <taxon>Bacteria</taxon>
        <taxon>Bacillati</taxon>
        <taxon>Chloroflexota</taxon>
        <taxon>Chloroflexia</taxon>
        <taxon>Chloroflexales</taxon>
        <taxon>Chloroflexineae</taxon>
        <taxon>Oscillochloridaceae</taxon>
        <taxon>Candidatus Viridilinea</taxon>
    </lineage>
</organism>
<evidence type="ECO:0000313" key="7">
    <source>
        <dbReference type="EMBL" id="PDW04750.1"/>
    </source>
</evidence>
<dbReference type="GO" id="GO:0003677">
    <property type="term" value="F:DNA binding"/>
    <property type="evidence" value="ECO:0007669"/>
    <property type="project" value="InterPro"/>
</dbReference>
<accession>A0A2A6RPH5</accession>
<evidence type="ECO:0000256" key="3">
    <source>
        <dbReference type="ARBA" id="ARBA00022840"/>
    </source>
</evidence>
<dbReference type="InterPro" id="IPR051309">
    <property type="entry name" value="ABCF_ATPase"/>
</dbReference>
<feature type="compositionally biased region" description="Basic and acidic residues" evidence="5">
    <location>
        <begin position="535"/>
        <end position="547"/>
    </location>
</feature>
<dbReference type="InterPro" id="IPR032524">
    <property type="entry name" value="ABC_tran_C"/>
</dbReference>
<dbReference type="RefSeq" id="WP_097642332.1">
    <property type="nucleotide sequence ID" value="NZ_NQWI01000004.1"/>
</dbReference>
<gene>
    <name evidence="7" type="ORF">CJ255_01520</name>
</gene>
<dbReference type="Pfam" id="PF00005">
    <property type="entry name" value="ABC_tran"/>
    <property type="match status" value="2"/>
</dbReference>
<dbReference type="GO" id="GO:0005524">
    <property type="term" value="F:ATP binding"/>
    <property type="evidence" value="ECO:0007669"/>
    <property type="project" value="UniProtKB-KW"/>
</dbReference>
<keyword evidence="8" id="KW-1185">Reference proteome</keyword>
<dbReference type="Gene3D" id="3.40.50.300">
    <property type="entry name" value="P-loop containing nucleotide triphosphate hydrolases"/>
    <property type="match status" value="2"/>
</dbReference>
<dbReference type="PROSITE" id="PS50893">
    <property type="entry name" value="ABC_TRANSPORTER_2"/>
    <property type="match status" value="2"/>
</dbReference>
<dbReference type="PANTHER" id="PTHR42855">
    <property type="entry name" value="ABC TRANSPORTER ATP-BINDING SUBUNIT"/>
    <property type="match status" value="1"/>
</dbReference>
<dbReference type="SUPFAM" id="SSF52540">
    <property type="entry name" value="P-loop containing nucleoside triphosphate hydrolases"/>
    <property type="match status" value="2"/>
</dbReference>
<feature type="domain" description="ABC transporter" evidence="6">
    <location>
        <begin position="4"/>
        <end position="256"/>
    </location>
</feature>
<dbReference type="EMBL" id="NQWI01000004">
    <property type="protein sequence ID" value="PDW04750.1"/>
    <property type="molecule type" value="Genomic_DNA"/>
</dbReference>
<evidence type="ECO:0000256" key="1">
    <source>
        <dbReference type="ARBA" id="ARBA00022737"/>
    </source>
</evidence>
<dbReference type="Pfam" id="PF12848">
    <property type="entry name" value="ABC_tran_Xtn"/>
    <property type="match status" value="1"/>
</dbReference>
<feature type="domain" description="ABC transporter" evidence="6">
    <location>
        <begin position="321"/>
        <end position="540"/>
    </location>
</feature>
<comment type="caution">
    <text evidence="7">The sequence shown here is derived from an EMBL/GenBank/DDBJ whole genome shotgun (WGS) entry which is preliminary data.</text>
</comment>
<evidence type="ECO:0000259" key="6">
    <source>
        <dbReference type="PROSITE" id="PS50893"/>
    </source>
</evidence>
<dbReference type="CDD" id="cd03221">
    <property type="entry name" value="ABCF_EF-3"/>
    <property type="match status" value="2"/>
</dbReference>
<protein>
    <submittedName>
        <fullName evidence="7">ABC transporter</fullName>
    </submittedName>
</protein>
<sequence>MTILSLEAISKQYGPRSLFQDVSFGMLKGERLGIIGVNGCGKTTLLRIVAGLESPDTGRVTWAQGLRVAYLPQTPELPAADSVLAAVFAGDAPTTRLLRHYEELSGALARQPDNQTLLAQLNALTPQMDALGAWEAETAAQSIISELGLAAQMHAPVATLSGGQRKRVAMARLLIERPDLLILDEPTNHIDTTTIAWLEEYLARSSTALILVTHDRYFLERLVGRMLELDRGQVTSYQGNYERFLEQKAERLMHEAAAEEARQNLLRRELAWLRRGARARTTKQKAHVERVHALIEQRPTAAQGTVSIDLAQGRRLGKRVLQLKGLCKSYADQPLINQFDLEVHPGDRVGIIGPNGSGKTTLLNMITGRITPDAGEVMVGATVAMAYYDQEAMGLDDEQRVVDYIREPAEQIRGREGALVAATSMLERFLFTREQQWALIRTLSGGERRRLYLLRQLIEAPNLLILDEPTNDLDLQTLGVLEDYLDEFSGTVITVSHDRYFLDRVVQRTLAFEHHGRIVEYPGGYSRYAERQAERAKTAAPSNERKVAPPRPNNPPSKGLSYKERRELRELEAHIPQLEAQRDEVATALSASGNDYQQATMLSEQLAELEEQIEAAFLRWAELAER</sequence>
<reference evidence="8" key="1">
    <citation type="submission" date="2017-08" db="EMBL/GenBank/DDBJ databases">
        <authorList>
            <person name="Grouzdev D.S."/>
            <person name="Gaisin V.A."/>
            <person name="Rysina M.S."/>
            <person name="Gorlenko V.M."/>
        </authorList>
    </citation>
    <scope>NUCLEOTIDE SEQUENCE [LARGE SCALE GENOMIC DNA]</scope>
    <source>
        <strain evidence="8">Kir15-3F</strain>
    </source>
</reference>
<evidence type="ECO:0000313" key="8">
    <source>
        <dbReference type="Proteomes" id="UP000220527"/>
    </source>
</evidence>
<dbReference type="InterPro" id="IPR017871">
    <property type="entry name" value="ABC_transporter-like_CS"/>
</dbReference>
<proteinExistence type="predicted"/>
<dbReference type="InterPro" id="IPR037118">
    <property type="entry name" value="Val-tRNA_synth_C_sf"/>
</dbReference>
<keyword evidence="4" id="KW-0175">Coiled coil</keyword>
<dbReference type="FunFam" id="3.40.50.300:FF:000309">
    <property type="entry name" value="ABC transporter ATP-binding protein"/>
    <property type="match status" value="1"/>
</dbReference>
<dbReference type="FunFam" id="3.40.50.300:FF:000011">
    <property type="entry name" value="Putative ABC transporter ATP-binding component"/>
    <property type="match status" value="1"/>
</dbReference>
<feature type="coiled-coil region" evidence="4">
    <location>
        <begin position="568"/>
        <end position="626"/>
    </location>
</feature>
<dbReference type="Pfam" id="PF16326">
    <property type="entry name" value="ABC_tran_CTD"/>
    <property type="match status" value="1"/>
</dbReference>
<dbReference type="Gene3D" id="1.10.287.380">
    <property type="entry name" value="Valyl-tRNA synthetase, C-terminal domain"/>
    <property type="match status" value="1"/>
</dbReference>
<dbReference type="PROSITE" id="PS00211">
    <property type="entry name" value="ABC_TRANSPORTER_1"/>
    <property type="match status" value="1"/>
</dbReference>
<evidence type="ECO:0000256" key="4">
    <source>
        <dbReference type="SAM" id="Coils"/>
    </source>
</evidence>
<feature type="coiled-coil region" evidence="4">
    <location>
        <begin position="242"/>
        <end position="269"/>
    </location>
</feature>
<evidence type="ECO:0000256" key="5">
    <source>
        <dbReference type="SAM" id="MobiDB-lite"/>
    </source>
</evidence>